<protein>
    <recommendedName>
        <fullName evidence="6">Heat shock protein 70</fullName>
    </recommendedName>
</protein>
<evidence type="ECO:0008006" key="6">
    <source>
        <dbReference type="Google" id="ProtNLM"/>
    </source>
</evidence>
<gene>
    <name evidence="4" type="ORF">IFM89_015135</name>
</gene>
<dbReference type="InterPro" id="IPR029047">
    <property type="entry name" value="HSP70_peptide-bd_sf"/>
</dbReference>
<feature type="compositionally biased region" description="Basic and acidic residues" evidence="3">
    <location>
        <begin position="87"/>
        <end position="116"/>
    </location>
</feature>
<dbReference type="PANTHER" id="PTHR19375">
    <property type="entry name" value="HEAT SHOCK PROTEIN 70KDA"/>
    <property type="match status" value="1"/>
</dbReference>
<reference evidence="4 5" key="1">
    <citation type="submission" date="2020-10" db="EMBL/GenBank/DDBJ databases">
        <title>The Coptis chinensis genome and diversification of protoberbering-type alkaloids.</title>
        <authorList>
            <person name="Wang B."/>
            <person name="Shu S."/>
            <person name="Song C."/>
            <person name="Liu Y."/>
        </authorList>
    </citation>
    <scope>NUCLEOTIDE SEQUENCE [LARGE SCALE GENOMIC DNA]</scope>
    <source>
        <strain evidence="4">HL-2020</strain>
        <tissue evidence="4">Leaf</tissue>
    </source>
</reference>
<evidence type="ECO:0000256" key="1">
    <source>
        <dbReference type="ARBA" id="ARBA00022741"/>
    </source>
</evidence>
<evidence type="ECO:0000313" key="4">
    <source>
        <dbReference type="EMBL" id="KAF9609289.1"/>
    </source>
</evidence>
<dbReference type="SUPFAM" id="SSF100920">
    <property type="entry name" value="Heat shock protein 70kD (HSP70), peptide-binding domain"/>
    <property type="match status" value="1"/>
</dbReference>
<dbReference type="GO" id="GO:0005524">
    <property type="term" value="F:ATP binding"/>
    <property type="evidence" value="ECO:0007669"/>
    <property type="project" value="UniProtKB-KW"/>
</dbReference>
<comment type="caution">
    <text evidence="4">The sequence shown here is derived from an EMBL/GenBank/DDBJ whole genome shotgun (WGS) entry which is preliminary data.</text>
</comment>
<dbReference type="Gene3D" id="2.60.34.10">
    <property type="entry name" value="Substrate Binding Domain Of DNAk, Chain A, domain 1"/>
    <property type="match status" value="1"/>
</dbReference>
<evidence type="ECO:0000256" key="3">
    <source>
        <dbReference type="SAM" id="MobiDB-lite"/>
    </source>
</evidence>
<dbReference type="GO" id="GO:0140662">
    <property type="term" value="F:ATP-dependent protein folding chaperone"/>
    <property type="evidence" value="ECO:0007669"/>
    <property type="project" value="InterPro"/>
</dbReference>
<keyword evidence="2" id="KW-0067">ATP-binding</keyword>
<evidence type="ECO:0000313" key="5">
    <source>
        <dbReference type="Proteomes" id="UP000631114"/>
    </source>
</evidence>
<organism evidence="4 5">
    <name type="scientific">Coptis chinensis</name>
    <dbReference type="NCBI Taxonomy" id="261450"/>
    <lineage>
        <taxon>Eukaryota</taxon>
        <taxon>Viridiplantae</taxon>
        <taxon>Streptophyta</taxon>
        <taxon>Embryophyta</taxon>
        <taxon>Tracheophyta</taxon>
        <taxon>Spermatophyta</taxon>
        <taxon>Magnoliopsida</taxon>
        <taxon>Ranunculales</taxon>
        <taxon>Ranunculaceae</taxon>
        <taxon>Coptidoideae</taxon>
        <taxon>Coptis</taxon>
    </lineage>
</organism>
<dbReference type="OrthoDB" id="1869436at2759"/>
<keyword evidence="1" id="KW-0547">Nucleotide-binding</keyword>
<accession>A0A835I2E4</accession>
<dbReference type="Pfam" id="PF00012">
    <property type="entry name" value="HSP70"/>
    <property type="match status" value="1"/>
</dbReference>
<feature type="region of interest" description="Disordered" evidence="3">
    <location>
        <begin position="85"/>
        <end position="176"/>
    </location>
</feature>
<name>A0A835I2E4_9MAGN</name>
<dbReference type="Proteomes" id="UP000631114">
    <property type="component" value="Unassembled WGS sequence"/>
</dbReference>
<sequence>MVPLVQAAILSGEGNEKVQDLLLLDVTPLSLGLETAGGVMTTLIPRNTTIPTKKERDKRRAHHLLERTVLWVATFLQGKDGNYANDATKEVAERIPKNKEEKSRLSEKNSEPDFRKVHAKGTSHSPLPNPMLPLGKTKKANSPIPPKTSKKENAEVTSRAPVRNHTWDLGKVNTSA</sequence>
<dbReference type="EMBL" id="JADFTS010000004">
    <property type="protein sequence ID" value="KAF9609289.1"/>
    <property type="molecule type" value="Genomic_DNA"/>
</dbReference>
<keyword evidence="5" id="KW-1185">Reference proteome</keyword>
<evidence type="ECO:0000256" key="2">
    <source>
        <dbReference type="ARBA" id="ARBA00022840"/>
    </source>
</evidence>
<proteinExistence type="predicted"/>
<dbReference type="AlphaFoldDB" id="A0A835I2E4"/>
<dbReference type="InterPro" id="IPR013126">
    <property type="entry name" value="Hsp_70_fam"/>
</dbReference>